<evidence type="ECO:0000256" key="11">
    <source>
        <dbReference type="ARBA" id="ARBA00039804"/>
    </source>
</evidence>
<keyword evidence="16" id="KW-1185">Reference proteome</keyword>
<dbReference type="GO" id="GO:0004252">
    <property type="term" value="F:serine-type endopeptidase activity"/>
    <property type="evidence" value="ECO:0007669"/>
    <property type="project" value="InterPro"/>
</dbReference>
<evidence type="ECO:0000256" key="3">
    <source>
        <dbReference type="ARBA" id="ARBA00009045"/>
    </source>
</evidence>
<keyword evidence="5" id="KW-0645">Protease</keyword>
<evidence type="ECO:0000256" key="10">
    <source>
        <dbReference type="ARBA" id="ARBA00037147"/>
    </source>
</evidence>
<feature type="transmembrane region" description="Helical" evidence="13">
    <location>
        <begin position="111"/>
        <end position="132"/>
    </location>
</feature>
<evidence type="ECO:0000256" key="12">
    <source>
        <dbReference type="ARBA" id="ARBA00042081"/>
    </source>
</evidence>
<protein>
    <recommendedName>
        <fullName evidence="11">Rhomboid-type serine protease 2</fullName>
        <ecNumber evidence="4">3.4.21.105</ecNumber>
    </recommendedName>
    <alternativeName>
        <fullName evidence="12">Rhomboid protein 2</fullName>
    </alternativeName>
</protein>
<evidence type="ECO:0000313" key="15">
    <source>
        <dbReference type="EMBL" id="ODV92561.1"/>
    </source>
</evidence>
<reference evidence="16" key="1">
    <citation type="submission" date="2016-02" db="EMBL/GenBank/DDBJ databases">
        <title>Comparative genomics of biotechnologically important yeasts.</title>
        <authorList>
            <consortium name="DOE Joint Genome Institute"/>
            <person name="Riley R."/>
            <person name="Haridas S."/>
            <person name="Wolfe K.H."/>
            <person name="Lopes M.R."/>
            <person name="Hittinger C.T."/>
            <person name="Goker M."/>
            <person name="Salamov A."/>
            <person name="Wisecaver J."/>
            <person name="Long T.M."/>
            <person name="Aerts A.L."/>
            <person name="Barry K."/>
            <person name="Choi C."/>
            <person name="Clum A."/>
            <person name="Coughlan A.Y."/>
            <person name="Deshpande S."/>
            <person name="Douglass A.P."/>
            <person name="Hanson S.J."/>
            <person name="Klenk H.-P."/>
            <person name="Labutti K."/>
            <person name="Lapidus A."/>
            <person name="Lindquist E."/>
            <person name="Lipzen A."/>
            <person name="Meier-Kolthoff J.P."/>
            <person name="Ohm R.A."/>
            <person name="Otillar R.P."/>
            <person name="Pangilinan J."/>
            <person name="Peng Y."/>
            <person name="Rokas A."/>
            <person name="Rosa C.A."/>
            <person name="Scheuner C."/>
            <person name="Sibirny A.A."/>
            <person name="Slot J.C."/>
            <person name="Stielow J.B."/>
            <person name="Sun H."/>
            <person name="Kurtzman C.P."/>
            <person name="Blackwell M."/>
            <person name="Jeffries T.W."/>
            <person name="Grigoriev I.V."/>
        </authorList>
    </citation>
    <scope>NUCLEOTIDE SEQUENCE [LARGE SCALE GENOMIC DNA]</scope>
    <source>
        <strain evidence="16">NRRL Y-17796</strain>
    </source>
</reference>
<dbReference type="OrthoDB" id="10257275at2759"/>
<comment type="subcellular location">
    <subcellularLocation>
        <location evidence="2">Golgi apparatus</location>
        <location evidence="2">cis-Golgi network membrane</location>
        <topology evidence="2">Multi-pass membrane protein</topology>
    </subcellularLocation>
</comment>
<keyword evidence="7" id="KW-0378">Hydrolase</keyword>
<name>A0A1E4TLC8_9ASCO</name>
<evidence type="ECO:0000256" key="9">
    <source>
        <dbReference type="ARBA" id="ARBA00023136"/>
    </source>
</evidence>
<dbReference type="GO" id="GO:0005794">
    <property type="term" value="C:Golgi apparatus"/>
    <property type="evidence" value="ECO:0007669"/>
    <property type="project" value="UniProtKB-SubCell"/>
</dbReference>
<sequence length="186" mass="20817">LRDSLILDPRRILEFETHRWNTYIFIHLGLGHLIMDLLALLPLLSKIESEYGSIQCVIILLNMATFPAIAYTVVSLACNLSTRVAGSSGVVFSIIGIFAIREHKAGKSLTFGDVSIPAWTSPLFLLFLVAFIMPRSSLLGHLFGLLYGYAYGLGYASKLNAPDWILQKVESIIRPLTRRVKRYVPH</sequence>
<comment type="function">
    <text evidence="10">Probable rhomboid-type serine protease that catalyzes intramembrane proteolysis.</text>
</comment>
<accession>A0A1E4TLC8</accession>
<evidence type="ECO:0000256" key="1">
    <source>
        <dbReference type="ARBA" id="ARBA00000156"/>
    </source>
</evidence>
<dbReference type="AlphaFoldDB" id="A0A1E4TLC8"/>
<evidence type="ECO:0000256" key="5">
    <source>
        <dbReference type="ARBA" id="ARBA00022670"/>
    </source>
</evidence>
<dbReference type="Pfam" id="PF01694">
    <property type="entry name" value="Rhomboid"/>
    <property type="match status" value="1"/>
</dbReference>
<feature type="non-terminal residue" evidence="15">
    <location>
        <position position="1"/>
    </location>
</feature>
<dbReference type="PANTHER" id="PTHR43066">
    <property type="entry name" value="RHOMBOID-RELATED PROTEIN"/>
    <property type="match status" value="1"/>
</dbReference>
<feature type="transmembrane region" description="Helical" evidence="13">
    <location>
        <begin position="56"/>
        <end position="74"/>
    </location>
</feature>
<dbReference type="GO" id="GO:0016020">
    <property type="term" value="C:membrane"/>
    <property type="evidence" value="ECO:0007669"/>
    <property type="project" value="InterPro"/>
</dbReference>
<evidence type="ECO:0000259" key="14">
    <source>
        <dbReference type="Pfam" id="PF01694"/>
    </source>
</evidence>
<proteinExistence type="inferred from homology"/>
<dbReference type="InterPro" id="IPR035952">
    <property type="entry name" value="Rhomboid-like_sf"/>
</dbReference>
<keyword evidence="6 13" id="KW-0812">Transmembrane</keyword>
<feature type="transmembrane region" description="Helical" evidence="13">
    <location>
        <begin position="80"/>
        <end position="99"/>
    </location>
</feature>
<evidence type="ECO:0000256" key="8">
    <source>
        <dbReference type="ARBA" id="ARBA00022989"/>
    </source>
</evidence>
<dbReference type="PANTHER" id="PTHR43066:SF1">
    <property type="entry name" value="RHOMBOID PROTEIN 2"/>
    <property type="match status" value="1"/>
</dbReference>
<feature type="non-terminal residue" evidence="15">
    <location>
        <position position="186"/>
    </location>
</feature>
<feature type="transmembrane region" description="Helical" evidence="13">
    <location>
        <begin position="138"/>
        <end position="156"/>
    </location>
</feature>
<dbReference type="EMBL" id="KV453841">
    <property type="protein sequence ID" value="ODV92561.1"/>
    <property type="molecule type" value="Genomic_DNA"/>
</dbReference>
<evidence type="ECO:0000256" key="7">
    <source>
        <dbReference type="ARBA" id="ARBA00022801"/>
    </source>
</evidence>
<evidence type="ECO:0000256" key="4">
    <source>
        <dbReference type="ARBA" id="ARBA00013039"/>
    </source>
</evidence>
<gene>
    <name evidence="15" type="ORF">CANCADRAFT_16566</name>
</gene>
<evidence type="ECO:0000256" key="2">
    <source>
        <dbReference type="ARBA" id="ARBA00004257"/>
    </source>
</evidence>
<dbReference type="SUPFAM" id="SSF144091">
    <property type="entry name" value="Rhomboid-like"/>
    <property type="match status" value="1"/>
</dbReference>
<feature type="transmembrane region" description="Helical" evidence="13">
    <location>
        <begin position="20"/>
        <end position="44"/>
    </location>
</feature>
<dbReference type="EC" id="3.4.21.105" evidence="4"/>
<keyword evidence="8 13" id="KW-1133">Transmembrane helix</keyword>
<evidence type="ECO:0000256" key="13">
    <source>
        <dbReference type="SAM" id="Phobius"/>
    </source>
</evidence>
<dbReference type="GO" id="GO:0006508">
    <property type="term" value="P:proteolysis"/>
    <property type="evidence" value="ECO:0007669"/>
    <property type="project" value="UniProtKB-KW"/>
</dbReference>
<comment type="similarity">
    <text evidence="3">Belongs to the peptidase S54 family.</text>
</comment>
<dbReference type="InterPro" id="IPR022764">
    <property type="entry name" value="Peptidase_S54_rhomboid_dom"/>
</dbReference>
<evidence type="ECO:0000256" key="6">
    <source>
        <dbReference type="ARBA" id="ARBA00022692"/>
    </source>
</evidence>
<comment type="catalytic activity">
    <reaction evidence="1">
        <text>Cleaves type-1 transmembrane domains using a catalytic dyad composed of serine and histidine that are contributed by different transmembrane domains.</text>
        <dbReference type="EC" id="3.4.21.105"/>
    </reaction>
</comment>
<keyword evidence="9 13" id="KW-0472">Membrane</keyword>
<dbReference type="Proteomes" id="UP000095023">
    <property type="component" value="Unassembled WGS sequence"/>
</dbReference>
<feature type="domain" description="Peptidase S54 rhomboid" evidence="14">
    <location>
        <begin position="16"/>
        <end position="155"/>
    </location>
</feature>
<dbReference type="Gene3D" id="1.20.1540.10">
    <property type="entry name" value="Rhomboid-like"/>
    <property type="match status" value="1"/>
</dbReference>
<evidence type="ECO:0000313" key="16">
    <source>
        <dbReference type="Proteomes" id="UP000095023"/>
    </source>
</evidence>
<organism evidence="15 16">
    <name type="scientific">Tortispora caseinolytica NRRL Y-17796</name>
    <dbReference type="NCBI Taxonomy" id="767744"/>
    <lineage>
        <taxon>Eukaryota</taxon>
        <taxon>Fungi</taxon>
        <taxon>Dikarya</taxon>
        <taxon>Ascomycota</taxon>
        <taxon>Saccharomycotina</taxon>
        <taxon>Trigonopsidomycetes</taxon>
        <taxon>Trigonopsidales</taxon>
        <taxon>Trigonopsidaceae</taxon>
        <taxon>Tortispora</taxon>
    </lineage>
</organism>